<reference evidence="5" key="1">
    <citation type="submission" date="2021-03" db="EMBL/GenBank/DDBJ databases">
        <authorList>
            <person name="Tagirdzhanova G."/>
        </authorList>
    </citation>
    <scope>NUCLEOTIDE SEQUENCE</scope>
</reference>
<dbReference type="Proteomes" id="UP000664521">
    <property type="component" value="Unassembled WGS sequence"/>
</dbReference>
<evidence type="ECO:0008006" key="7">
    <source>
        <dbReference type="Google" id="ProtNLM"/>
    </source>
</evidence>
<dbReference type="Pfam" id="PF20842">
    <property type="entry name" value="Rax2_2"/>
    <property type="match status" value="1"/>
</dbReference>
<evidence type="ECO:0000313" key="6">
    <source>
        <dbReference type="Proteomes" id="UP000664521"/>
    </source>
</evidence>
<comment type="caution">
    <text evidence="5">The sequence shown here is derived from an EMBL/GenBank/DDBJ whole genome shotgun (WGS) entry which is preliminary data.</text>
</comment>
<keyword evidence="1" id="KW-0472">Membrane</keyword>
<feature type="domain" description="Rax2-like third" evidence="4">
    <location>
        <begin position="391"/>
        <end position="551"/>
    </location>
</feature>
<feature type="domain" description="Rax2-like C-terminal" evidence="2">
    <location>
        <begin position="908"/>
        <end position="1153"/>
    </location>
</feature>
<dbReference type="EMBL" id="CAJPDS010000058">
    <property type="protein sequence ID" value="CAF9931253.1"/>
    <property type="molecule type" value="Genomic_DNA"/>
</dbReference>
<keyword evidence="1" id="KW-1133">Transmembrane helix</keyword>
<evidence type="ECO:0000259" key="4">
    <source>
        <dbReference type="Pfam" id="PF20843"/>
    </source>
</evidence>
<dbReference type="GO" id="GO:1902929">
    <property type="term" value="C:plasma membrane of growing cell tip"/>
    <property type="evidence" value="ECO:0007669"/>
    <property type="project" value="TreeGrafter"/>
</dbReference>
<dbReference type="PANTHER" id="PTHR31778:SF2">
    <property type="entry name" value="BUD SITE SELECTION PROTEIN RAX2"/>
    <property type="match status" value="1"/>
</dbReference>
<evidence type="ECO:0000313" key="5">
    <source>
        <dbReference type="EMBL" id="CAF9931253.1"/>
    </source>
</evidence>
<dbReference type="InterPro" id="IPR024982">
    <property type="entry name" value="Rax2-like_C"/>
</dbReference>
<dbReference type="OrthoDB" id="2503993at2759"/>
<dbReference type="AlphaFoldDB" id="A0A8H3ITD3"/>
<organism evidence="5 6">
    <name type="scientific">Heterodermia speciosa</name>
    <dbReference type="NCBI Taxonomy" id="116794"/>
    <lineage>
        <taxon>Eukaryota</taxon>
        <taxon>Fungi</taxon>
        <taxon>Dikarya</taxon>
        <taxon>Ascomycota</taxon>
        <taxon>Pezizomycotina</taxon>
        <taxon>Lecanoromycetes</taxon>
        <taxon>OSLEUM clade</taxon>
        <taxon>Lecanoromycetidae</taxon>
        <taxon>Caliciales</taxon>
        <taxon>Physciaceae</taxon>
        <taxon>Heterodermia</taxon>
    </lineage>
</organism>
<name>A0A8H3ITD3_9LECA</name>
<feature type="transmembrane region" description="Helical" evidence="1">
    <location>
        <begin position="1159"/>
        <end position="1186"/>
    </location>
</feature>
<keyword evidence="1" id="KW-0812">Transmembrane</keyword>
<dbReference type="PANTHER" id="PTHR31778">
    <property type="entry name" value="BUD SITE SELECTION PROTEIN RAX2"/>
    <property type="match status" value="1"/>
</dbReference>
<evidence type="ECO:0000256" key="1">
    <source>
        <dbReference type="SAM" id="Phobius"/>
    </source>
</evidence>
<keyword evidence="6" id="KW-1185">Reference proteome</keyword>
<dbReference type="InterPro" id="IPR011043">
    <property type="entry name" value="Gal_Oxase/kelch_b-propeller"/>
</dbReference>
<protein>
    <recommendedName>
        <fullName evidence="7">Cellular morphogenesis protein</fullName>
    </recommendedName>
</protein>
<dbReference type="Pfam" id="PF20843">
    <property type="entry name" value="Rax2_3"/>
    <property type="match status" value="1"/>
</dbReference>
<dbReference type="InterPro" id="IPR048265">
    <property type="entry name" value="Rax2-like_third"/>
</dbReference>
<accession>A0A8H3ITD3</accession>
<evidence type="ECO:0000259" key="3">
    <source>
        <dbReference type="Pfam" id="PF20842"/>
    </source>
</evidence>
<evidence type="ECO:0000259" key="2">
    <source>
        <dbReference type="Pfam" id="PF12768"/>
    </source>
</evidence>
<dbReference type="SUPFAM" id="SSF50965">
    <property type="entry name" value="Galactose oxidase, central domain"/>
    <property type="match status" value="1"/>
</dbReference>
<proteinExistence type="predicted"/>
<feature type="domain" description="Rax2-like second" evidence="3">
    <location>
        <begin position="232"/>
        <end position="380"/>
    </location>
</feature>
<dbReference type="Pfam" id="PF12768">
    <property type="entry name" value="Rax2"/>
    <property type="match status" value="1"/>
</dbReference>
<sequence>MRLISLFGLTAAEFAYLIQLWPVWNQLIAPAQALNFDPVPAPSLDLSELGRVALTGDFDAISLYTYQQQTESIYSSNGSQAIVTQRPNGDFATTVTSDGFIKSMCPFVMKDGTLAGVIVGGNFTSMGGQETHGVAMYDPNTQSITTLEGLTGSVNAVWCDQETNTVYVGGDFKGGHSTNAIAWVGTAGWSDLPFTGLNGPVKEIRGAPNGNVIFAGSFTGLGNRNTTTLVHKDQQIINLSSANITSGFSSTTNGFDDPHNIVCKVNGQDGAGNTWLLEDNTPGFWNANLSFGFQPTKLRLWNTHQDGRGTQTFRFTAFPNAIMNFTYIDPATGKNTTCDARCPLSNDTKVSYQDFRFVNTVGMSSFRIDISAWYGQGGGLNGIELFQDDIYAFAVADLNEPACATNNFPSNASTTGPWKQTPSYDSNSIYLSANLTGSSTGPDDVSVIFRPDIQQAGNYSVTIYTPGCKQDSTCDSRGIVNVTWSLASTPSPSQPQQTTIYQTNDFDKYDQLYFGPVDVNSDSFRPSVTLRPAANQKEGTSIVAQRVRFVLTNSTGGLNGLFEFDPNQATVDDDFSKSPIDKAAMSLDPGAMLNGLAILGGVIYAAGNVSAPGIKNIFTVNGSNPTALPGAGLNGEVATIFAFEDLLFVAGNFTDTANSSLRGMNNIVIFNSTSQAWQTVGAGVNGRVDTIVPLDLNITTDTPETVIAFSGVFDQINDFDSNPAIPVSGFAIWVPTQQNWQQNLVMQSMAIDGYLSASTNVTGSTPILSGSISSQDINAGDAISLTSDPLRINSLGVKIQPEQPSSSSKRKRVVSGVSGQNTTGAVTGLFYNSGNTNITVLGGHFTATASNGSTLNNLIFLNSTGTITGVASGLDTESVFLSLATQDSVLYAGGTITGKINNADVNGLILYDLVQANYAFPQPPPLEGDNVAVNAITTRPNSRQVYVGGSFDSAGSLPCPAVCVFENQQWSQPGSELGGSVSTFAWQGSSKLLAGGNLTVSGTATSLASYDAKKSKWSALDDAANDVPGPVTALTPANNDGSQFWIAGKNTNGSAFLMKYDGSSFTSIGDDFGDETTIRGLSMMQLSENHDNSDLVGRGMVLLLTGQLDLPNFGNASAALFNGTNFTPFLLSTSRNNPGSISQLFSEKVLSFKNSGGHMAVGLVVLIALACALGAIFLLVVAGVLIERYRRKNEGYIPAPTSYFDKTSNMGRIPPEHLFGRLQQQGAPQL</sequence>
<gene>
    <name evidence="5" type="ORF">HETSPECPRED_007838</name>
</gene>
<dbReference type="InterPro" id="IPR048266">
    <property type="entry name" value="Rax2-like_second"/>
</dbReference>